<dbReference type="EMBL" id="KF418775">
    <property type="protein sequence ID" value="AJL34992.1"/>
    <property type="molecule type" value="Genomic_DNA"/>
</dbReference>
<accession>A0A0C5B1D9</accession>
<evidence type="ECO:0000313" key="1">
    <source>
        <dbReference type="EMBL" id="AJL34992.1"/>
    </source>
</evidence>
<dbReference type="AlphaFoldDB" id="A0A0C5B1D9"/>
<reference evidence="1" key="1">
    <citation type="submission" date="2013-07" db="EMBL/GenBank/DDBJ databases">
        <title>Complete sequence of a native Burkholderia pseudomallei plasmid.</title>
        <authorList>
            <person name="Stone J.K."/>
            <person name="Bollig M.C."/>
            <person name="Gibbons H.S."/>
            <person name="Mayo M."/>
            <person name="Currie B.J."/>
            <person name="Keim P."/>
            <person name="Tuanyok A."/>
        </authorList>
    </citation>
    <scope>NUCLEOTIDE SEQUENCE</scope>
    <source>
        <strain evidence="1">MSHR1950</strain>
        <plasmid evidence="1">pBPSE01</plasmid>
    </source>
</reference>
<protein>
    <submittedName>
        <fullName evidence="1">Uncharacterized protein</fullName>
    </submittedName>
</protein>
<name>A0A0C5B1D9_BURPE</name>
<dbReference type="RefSeq" id="WP_058034878.1">
    <property type="nucleotide sequence ID" value="NZ_KF418775.1"/>
</dbReference>
<gene>
    <name evidence="1" type="ORF">pBPS109</name>
</gene>
<sequence length="152" mass="16991">MPFFTPADHDHAVAAMLAHPDLADRHLRALMNGIKRRARARAVIAFIQALSPPPPDATITTTRVLMRTLFGRAVSAEDLRRHFGTPGRRADARADTAALAAWLAPRRDTLLLQADRQRIELDDAWRVFTRAAADEAGRIRIGEQRQTPENSR</sequence>
<organism evidence="1">
    <name type="scientific">Burkholderia pseudomallei</name>
    <name type="common">Pseudomonas pseudomallei</name>
    <dbReference type="NCBI Taxonomy" id="28450"/>
    <lineage>
        <taxon>Bacteria</taxon>
        <taxon>Pseudomonadati</taxon>
        <taxon>Pseudomonadota</taxon>
        <taxon>Betaproteobacteria</taxon>
        <taxon>Burkholderiales</taxon>
        <taxon>Burkholderiaceae</taxon>
        <taxon>Burkholderia</taxon>
        <taxon>pseudomallei group</taxon>
    </lineage>
</organism>
<keyword evidence="1" id="KW-0614">Plasmid</keyword>
<proteinExistence type="predicted"/>
<geneLocation type="plasmid" evidence="1">
    <name>pBPSE01</name>
</geneLocation>